<dbReference type="InterPro" id="IPR046342">
    <property type="entry name" value="CBS_dom_sf"/>
</dbReference>
<feature type="domain" description="CBS" evidence="3">
    <location>
        <begin position="77"/>
        <end position="136"/>
    </location>
</feature>
<dbReference type="Pfam" id="PF01842">
    <property type="entry name" value="ACT"/>
    <property type="match status" value="1"/>
</dbReference>
<evidence type="ECO:0000256" key="2">
    <source>
        <dbReference type="PROSITE-ProRule" id="PRU00703"/>
    </source>
</evidence>
<accession>A0A521CLG3</accession>
<protein>
    <submittedName>
        <fullName evidence="5">Acetoin utilization protein AcuB</fullName>
    </submittedName>
</protein>
<feature type="domain" description="CBS" evidence="3">
    <location>
        <begin position="7"/>
        <end position="65"/>
    </location>
</feature>
<dbReference type="CDD" id="cd04584">
    <property type="entry name" value="CBS_pair_AcuB_like"/>
    <property type="match status" value="1"/>
</dbReference>
<dbReference type="InterPro" id="IPR051462">
    <property type="entry name" value="CBS_domain-containing"/>
</dbReference>
<dbReference type="InterPro" id="IPR000644">
    <property type="entry name" value="CBS_dom"/>
</dbReference>
<evidence type="ECO:0000259" key="3">
    <source>
        <dbReference type="PROSITE" id="PS51371"/>
    </source>
</evidence>
<keyword evidence="6" id="KW-1185">Reference proteome</keyword>
<dbReference type="RefSeq" id="WP_142505148.1">
    <property type="nucleotide sequence ID" value="NZ_FXTI01000004.1"/>
</dbReference>
<keyword evidence="2" id="KW-0129">CBS domain</keyword>
<organism evidence="5 6">
    <name type="scientific">Melghirimyces algeriensis</name>
    <dbReference type="NCBI Taxonomy" id="910412"/>
    <lineage>
        <taxon>Bacteria</taxon>
        <taxon>Bacillati</taxon>
        <taxon>Bacillota</taxon>
        <taxon>Bacilli</taxon>
        <taxon>Bacillales</taxon>
        <taxon>Thermoactinomycetaceae</taxon>
        <taxon>Melghirimyces</taxon>
    </lineage>
</organism>
<dbReference type="Proteomes" id="UP000315636">
    <property type="component" value="Unassembled WGS sequence"/>
</dbReference>
<dbReference type="EMBL" id="FXTI01000004">
    <property type="protein sequence ID" value="SMO60293.1"/>
    <property type="molecule type" value="Genomic_DNA"/>
</dbReference>
<dbReference type="InterPro" id="IPR002912">
    <property type="entry name" value="ACT_dom"/>
</dbReference>
<dbReference type="Gene3D" id="3.10.580.10">
    <property type="entry name" value="CBS-domain"/>
    <property type="match status" value="1"/>
</dbReference>
<reference evidence="5 6" key="1">
    <citation type="submission" date="2017-05" db="EMBL/GenBank/DDBJ databases">
        <authorList>
            <person name="Varghese N."/>
            <person name="Submissions S."/>
        </authorList>
    </citation>
    <scope>NUCLEOTIDE SEQUENCE [LARGE SCALE GENOMIC DNA]</scope>
    <source>
        <strain evidence="5 6">DSM 45474</strain>
    </source>
</reference>
<dbReference type="AlphaFoldDB" id="A0A521CLG3"/>
<dbReference type="Gene3D" id="3.30.70.260">
    <property type="match status" value="1"/>
</dbReference>
<dbReference type="PROSITE" id="PS51371">
    <property type="entry name" value="CBS"/>
    <property type="match status" value="2"/>
</dbReference>
<evidence type="ECO:0000313" key="5">
    <source>
        <dbReference type="EMBL" id="SMO60293.1"/>
    </source>
</evidence>
<proteinExistence type="predicted"/>
<evidence type="ECO:0000259" key="4">
    <source>
        <dbReference type="PROSITE" id="PS51671"/>
    </source>
</evidence>
<keyword evidence="1" id="KW-0677">Repeat</keyword>
<gene>
    <name evidence="5" type="ORF">SAMN06264849_10465</name>
</gene>
<dbReference type="SUPFAM" id="SSF55021">
    <property type="entry name" value="ACT-like"/>
    <property type="match status" value="1"/>
</dbReference>
<dbReference type="SUPFAM" id="SSF54631">
    <property type="entry name" value="CBS-domain pair"/>
    <property type="match status" value="1"/>
</dbReference>
<dbReference type="Pfam" id="PF00571">
    <property type="entry name" value="CBS"/>
    <property type="match status" value="2"/>
</dbReference>
<dbReference type="PROSITE" id="PS51671">
    <property type="entry name" value="ACT"/>
    <property type="match status" value="1"/>
</dbReference>
<dbReference type="OrthoDB" id="9781631at2"/>
<dbReference type="PANTHER" id="PTHR48108">
    <property type="entry name" value="CBS DOMAIN-CONTAINING PROTEIN CBSX2, CHLOROPLASTIC"/>
    <property type="match status" value="1"/>
</dbReference>
<sequence length="218" mass="24390">MLVEEIMHSKIYSVTPCTSIQEALKQMKKHHVRHLPVIDGDQLVGLVTDRDLRSASPSTLAPKELQELLKRPVSEIMVAPAITVHPLDFLEDAARLLYENRIGCLPVLKGDRLVGILTETDILHRLMEIFGVNHPSQHVEVEVEDQIGILAQVANIFSDHRVNINSVLVEGNPAKGKINLVFRVQAKDLSKIVRDINRAGHRVLWPQHLSGPNQGEMT</sequence>
<dbReference type="InterPro" id="IPR045865">
    <property type="entry name" value="ACT-like_dom_sf"/>
</dbReference>
<evidence type="ECO:0000313" key="6">
    <source>
        <dbReference type="Proteomes" id="UP000315636"/>
    </source>
</evidence>
<dbReference type="SMART" id="SM00116">
    <property type="entry name" value="CBS"/>
    <property type="match status" value="2"/>
</dbReference>
<name>A0A521CLG3_9BACL</name>
<feature type="domain" description="ACT" evidence="4">
    <location>
        <begin position="138"/>
        <end position="211"/>
    </location>
</feature>
<dbReference type="PANTHER" id="PTHR48108:SF2">
    <property type="entry name" value="ACETOIN UTILIZATION PROTEIN ACUB"/>
    <property type="match status" value="1"/>
</dbReference>
<evidence type="ECO:0000256" key="1">
    <source>
        <dbReference type="ARBA" id="ARBA00022737"/>
    </source>
</evidence>